<name>A0A6G1SFW0_9ACAR</name>
<keyword evidence="4" id="KW-0106">Calcium</keyword>
<evidence type="ECO:0000256" key="7">
    <source>
        <dbReference type="ARBA" id="ARBA00022989"/>
    </source>
</evidence>
<keyword evidence="8 14" id="KW-0472">Membrane</keyword>
<sequence>MMASNIATAEAGGYPEQQPQNNWWVAKYSSWLASMGAVALGFVGLLAIAFNIITFSLTSAIAGGLQVVAAAIILAVEGSSVVSFLTFAKPVGLFFEGKPLYVKTTVYGALTIIPMLLGPSGMAVMLGFIISAAITALYGMILIGRKGDIEDMRAAAEAQPKI</sequence>
<evidence type="ECO:0000256" key="3">
    <source>
        <dbReference type="ARBA" id="ARBA00016120"/>
    </source>
</evidence>
<keyword evidence="5" id="KW-0107">Calcium channel</keyword>
<comment type="similarity">
    <text evidence="2">Belongs to the calcium channel flower family.</text>
</comment>
<evidence type="ECO:0000256" key="1">
    <source>
        <dbReference type="ARBA" id="ARBA00004644"/>
    </source>
</evidence>
<accession>A0A6G1SFW0</accession>
<feature type="transmembrane region" description="Helical" evidence="14">
    <location>
        <begin position="65"/>
        <end position="88"/>
    </location>
</feature>
<protein>
    <recommendedName>
        <fullName evidence="3">Calcium channel flower</fullName>
    </recommendedName>
</protein>
<keyword evidence="4" id="KW-0109">Calcium transport</keyword>
<evidence type="ECO:0000256" key="12">
    <source>
        <dbReference type="ARBA" id="ARBA00034111"/>
    </source>
</evidence>
<keyword evidence="6 14" id="KW-0812">Transmembrane</keyword>
<keyword evidence="9" id="KW-0966">Cell projection</keyword>
<keyword evidence="10" id="KW-0407">Ion channel</keyword>
<evidence type="ECO:0000256" key="8">
    <source>
        <dbReference type="ARBA" id="ARBA00023136"/>
    </source>
</evidence>
<dbReference type="GO" id="GO:0005262">
    <property type="term" value="F:calcium channel activity"/>
    <property type="evidence" value="ECO:0007669"/>
    <property type="project" value="UniProtKB-KW"/>
</dbReference>
<evidence type="ECO:0000256" key="14">
    <source>
        <dbReference type="SAM" id="Phobius"/>
    </source>
</evidence>
<dbReference type="GO" id="GO:0042734">
    <property type="term" value="C:presynaptic membrane"/>
    <property type="evidence" value="ECO:0007669"/>
    <property type="project" value="UniProtKB-SubCell"/>
</dbReference>
<reference evidence="15" key="1">
    <citation type="submission" date="2018-10" db="EMBL/GenBank/DDBJ databases">
        <title>Transcriptome assembly of Aceria tosichella (Wheat curl mite) Type 2.</title>
        <authorList>
            <person name="Scully E.D."/>
            <person name="Geib S.M."/>
            <person name="Palmer N.A."/>
            <person name="Gupta A.K."/>
            <person name="Sarath G."/>
            <person name="Tatineni S."/>
        </authorList>
    </citation>
    <scope>NUCLEOTIDE SEQUENCE</scope>
    <source>
        <strain evidence="15">LincolnNE</strain>
    </source>
</reference>
<evidence type="ECO:0000256" key="4">
    <source>
        <dbReference type="ARBA" id="ARBA00022568"/>
    </source>
</evidence>
<keyword evidence="4" id="KW-0813">Transport</keyword>
<feature type="transmembrane region" description="Helical" evidence="14">
    <location>
        <begin position="31"/>
        <end position="53"/>
    </location>
</feature>
<keyword evidence="11" id="KW-0968">Cytoplasmic vesicle</keyword>
<evidence type="ECO:0000256" key="11">
    <source>
        <dbReference type="ARBA" id="ARBA00023329"/>
    </source>
</evidence>
<keyword evidence="7 14" id="KW-1133">Transmembrane helix</keyword>
<dbReference type="EMBL" id="GGYP01004594">
    <property type="protein sequence ID" value="MDE49365.1"/>
    <property type="molecule type" value="Transcribed_RNA"/>
</dbReference>
<dbReference type="GO" id="GO:0030672">
    <property type="term" value="C:synaptic vesicle membrane"/>
    <property type="evidence" value="ECO:0007669"/>
    <property type="project" value="UniProtKB-SubCell"/>
</dbReference>
<dbReference type="AlphaFoldDB" id="A0A6G1SFW0"/>
<evidence type="ECO:0000256" key="2">
    <source>
        <dbReference type="ARBA" id="ARBA00010023"/>
    </source>
</evidence>
<comment type="subcellular location">
    <subcellularLocation>
        <location evidence="1">Cytoplasmic vesicle</location>
        <location evidence="1">Secretory vesicle</location>
        <location evidence="1">Synaptic vesicle membrane</location>
        <topology evidence="1">Multi-pass membrane protein</topology>
    </subcellularLocation>
    <subcellularLocation>
        <location evidence="12">Presynaptic cell membrane</location>
    </subcellularLocation>
</comment>
<comment type="subunit">
    <text evidence="13">Homomultimer. Associates with the dally/ magu complex.</text>
</comment>
<evidence type="ECO:0000256" key="13">
    <source>
        <dbReference type="ARBA" id="ARBA00046506"/>
    </source>
</evidence>
<organism evidence="15">
    <name type="scientific">Aceria tosichella</name>
    <name type="common">wheat curl mite</name>
    <dbReference type="NCBI Taxonomy" id="561515"/>
    <lineage>
        <taxon>Eukaryota</taxon>
        <taxon>Metazoa</taxon>
        <taxon>Ecdysozoa</taxon>
        <taxon>Arthropoda</taxon>
        <taxon>Chelicerata</taxon>
        <taxon>Arachnida</taxon>
        <taxon>Acari</taxon>
        <taxon>Acariformes</taxon>
        <taxon>Trombidiformes</taxon>
        <taxon>Prostigmata</taxon>
        <taxon>Eupodina</taxon>
        <taxon>Eriophyoidea</taxon>
        <taxon>Eriophyidae</taxon>
        <taxon>Eriophyinae</taxon>
        <taxon>Aceriini</taxon>
        <taxon>Aceria</taxon>
    </lineage>
</organism>
<proteinExistence type="inferred from homology"/>
<keyword evidence="4" id="KW-0406">Ion transport</keyword>
<evidence type="ECO:0000313" key="15">
    <source>
        <dbReference type="EMBL" id="MDE49365.1"/>
    </source>
</evidence>
<dbReference type="InterPro" id="IPR019365">
    <property type="entry name" value="TVP18/Ca-channel_flower"/>
</dbReference>
<dbReference type="PANTHER" id="PTHR13314:SF2">
    <property type="entry name" value="CALCIUM CHANNEL FLOWER HOMOLOG"/>
    <property type="match status" value="1"/>
</dbReference>
<dbReference type="Pfam" id="PF10233">
    <property type="entry name" value="Cg6151-P"/>
    <property type="match status" value="1"/>
</dbReference>
<feature type="transmembrane region" description="Helical" evidence="14">
    <location>
        <begin position="123"/>
        <end position="143"/>
    </location>
</feature>
<dbReference type="GO" id="GO:0016192">
    <property type="term" value="P:vesicle-mediated transport"/>
    <property type="evidence" value="ECO:0007669"/>
    <property type="project" value="TreeGrafter"/>
</dbReference>
<evidence type="ECO:0000256" key="6">
    <source>
        <dbReference type="ARBA" id="ARBA00022692"/>
    </source>
</evidence>
<evidence type="ECO:0000256" key="5">
    <source>
        <dbReference type="ARBA" id="ARBA00022673"/>
    </source>
</evidence>
<dbReference type="PANTHER" id="PTHR13314">
    <property type="entry name" value="CALCIUM CHANNEL FLOWER HOMOLOG"/>
    <property type="match status" value="1"/>
</dbReference>
<evidence type="ECO:0000256" key="10">
    <source>
        <dbReference type="ARBA" id="ARBA00023303"/>
    </source>
</evidence>
<feature type="transmembrane region" description="Helical" evidence="14">
    <location>
        <begin position="100"/>
        <end position="117"/>
    </location>
</feature>
<evidence type="ECO:0000256" key="9">
    <source>
        <dbReference type="ARBA" id="ARBA00023273"/>
    </source>
</evidence>
<gene>
    <name evidence="15" type="primary">fwe</name>
    <name evidence="15" type="ORF">g.1661</name>
</gene>